<keyword evidence="5 13" id="KW-0808">Transferase</keyword>
<evidence type="ECO:0000256" key="6">
    <source>
        <dbReference type="ARBA" id="ARBA00022692"/>
    </source>
</evidence>
<feature type="transmembrane region" description="Helical" evidence="12">
    <location>
        <begin position="42"/>
        <end position="60"/>
    </location>
</feature>
<evidence type="ECO:0000256" key="2">
    <source>
        <dbReference type="ARBA" id="ARBA00004922"/>
    </source>
</evidence>
<keyword evidence="8 12" id="KW-1133">Transmembrane helix</keyword>
<keyword evidence="4" id="KW-0328">Glycosyltransferase</keyword>
<reference evidence="14" key="1">
    <citation type="submission" date="2016-05" db="EMBL/GenBank/DDBJ databases">
        <title>Comparative genomics of biotechnologically important yeasts.</title>
        <authorList>
            <consortium name="DOE Joint Genome Institute"/>
            <person name="Riley R."/>
            <person name="Haridas S."/>
            <person name="Wolfe K.H."/>
            <person name="Lopes M.R."/>
            <person name="Hittinger C.T."/>
            <person name="Goker M."/>
            <person name="Salamov A."/>
            <person name="Wisecaver J."/>
            <person name="Long T.M."/>
            <person name="Aerts A.L."/>
            <person name="Barry K."/>
            <person name="Choi C."/>
            <person name="Clum A."/>
            <person name="Coughlan A.Y."/>
            <person name="Deshpande S."/>
            <person name="Douglass A.P."/>
            <person name="Hanson S.J."/>
            <person name="Klenk H.-P."/>
            <person name="Labutti K."/>
            <person name="Lapidus A."/>
            <person name="Lindquist E."/>
            <person name="Lipzen A."/>
            <person name="Meier-Kolthoff J.P."/>
            <person name="Ohm R.A."/>
            <person name="Otillar R.P."/>
            <person name="Pangilinan J."/>
            <person name="Peng Y."/>
            <person name="Rokas A."/>
            <person name="Rosa C.A."/>
            <person name="Scheuner C."/>
            <person name="Sibirny A.A."/>
            <person name="Slot J.C."/>
            <person name="Stielow J.B."/>
            <person name="Sun H."/>
            <person name="Kurtzman C.P."/>
            <person name="Blackwell M."/>
            <person name="Grigoriev I.V."/>
            <person name="Jeffries T.W."/>
        </authorList>
    </citation>
    <scope>NUCLEOTIDE SEQUENCE [LARGE SCALE GENOMIC DNA]</scope>
    <source>
        <strain evidence="14">NRRL Y-12698</strain>
    </source>
</reference>
<dbReference type="PANTHER" id="PTHR31392:SF1">
    <property type="entry name" value="ALPHA-1,3-MANNOSYLTRANSFERASE MNN1-RELATED"/>
    <property type="match status" value="1"/>
</dbReference>
<dbReference type="InterPro" id="IPR029044">
    <property type="entry name" value="Nucleotide-diphossugar_trans"/>
</dbReference>
<keyword evidence="14" id="KW-1185">Reference proteome</keyword>
<dbReference type="GeneID" id="30146816"/>
<dbReference type="GO" id="GO:0000139">
    <property type="term" value="C:Golgi membrane"/>
    <property type="evidence" value="ECO:0007669"/>
    <property type="project" value="UniProtKB-SubCell"/>
</dbReference>
<keyword evidence="10 12" id="KW-0472">Membrane</keyword>
<keyword evidence="6 12" id="KW-0812">Transmembrane</keyword>
<dbReference type="PANTHER" id="PTHR31392">
    <property type="entry name" value="ALPHA-1,3-MANNOSYLTRANSFERASE MNN1-RELATED"/>
    <property type="match status" value="1"/>
</dbReference>
<proteinExistence type="inferred from homology"/>
<dbReference type="RefSeq" id="XP_018985402.1">
    <property type="nucleotide sequence ID" value="XM_019128963.1"/>
</dbReference>
<evidence type="ECO:0000313" key="13">
    <source>
        <dbReference type="EMBL" id="ODQ80074.1"/>
    </source>
</evidence>
<evidence type="ECO:0000256" key="9">
    <source>
        <dbReference type="ARBA" id="ARBA00023034"/>
    </source>
</evidence>
<gene>
    <name evidence="13" type="ORF">BABINDRAFT_161709</name>
</gene>
<dbReference type="InterPro" id="IPR022751">
    <property type="entry name" value="Alpha_mannosyltransferase"/>
</dbReference>
<comment type="pathway">
    <text evidence="2">Protein modification; protein glycosylation.</text>
</comment>
<dbReference type="GO" id="GO:0006493">
    <property type="term" value="P:protein O-linked glycosylation"/>
    <property type="evidence" value="ECO:0007669"/>
    <property type="project" value="TreeGrafter"/>
</dbReference>
<evidence type="ECO:0000256" key="3">
    <source>
        <dbReference type="ARBA" id="ARBA00009105"/>
    </source>
</evidence>
<evidence type="ECO:0000313" key="14">
    <source>
        <dbReference type="Proteomes" id="UP000094336"/>
    </source>
</evidence>
<name>A0A1E3QRF7_9ASCO</name>
<evidence type="ECO:0000256" key="10">
    <source>
        <dbReference type="ARBA" id="ARBA00023136"/>
    </source>
</evidence>
<protein>
    <submittedName>
        <fullName evidence="13">Glycosyltransferase family 71 protein</fullName>
    </submittedName>
</protein>
<accession>A0A1E3QRF7</accession>
<comment type="similarity">
    <text evidence="3">Belongs to the MNN1/MNT family.</text>
</comment>
<keyword evidence="7" id="KW-0735">Signal-anchor</keyword>
<dbReference type="OrthoDB" id="430354at2759"/>
<evidence type="ECO:0000256" key="5">
    <source>
        <dbReference type="ARBA" id="ARBA00022679"/>
    </source>
</evidence>
<keyword evidence="9" id="KW-0333">Golgi apparatus</keyword>
<evidence type="ECO:0000256" key="1">
    <source>
        <dbReference type="ARBA" id="ARBA00004323"/>
    </source>
</evidence>
<evidence type="ECO:0000256" key="4">
    <source>
        <dbReference type="ARBA" id="ARBA00022676"/>
    </source>
</evidence>
<dbReference type="GO" id="GO:0000033">
    <property type="term" value="F:alpha-1,3-mannosyltransferase activity"/>
    <property type="evidence" value="ECO:0007669"/>
    <property type="project" value="TreeGrafter"/>
</dbReference>
<dbReference type="Proteomes" id="UP000094336">
    <property type="component" value="Unassembled WGS sequence"/>
</dbReference>
<evidence type="ECO:0000256" key="11">
    <source>
        <dbReference type="ARBA" id="ARBA00023180"/>
    </source>
</evidence>
<dbReference type="STRING" id="984486.A0A1E3QRF7"/>
<dbReference type="SUPFAM" id="SSF53448">
    <property type="entry name" value="Nucleotide-diphospho-sugar transferases"/>
    <property type="match status" value="1"/>
</dbReference>
<dbReference type="AlphaFoldDB" id="A0A1E3QRF7"/>
<sequence>MHLPQWNPKANQRLPGHNGGRITLYLSKMPFNRYFRRAQKRVLLKLGLLMFCILQIKWLYSRFTPISKNPVIFEAGVNDDSPTTFKNLLVTSMDPQTKRETCQRYFQDLYVQDPQWAFQTFNMYDPRAIDHDRFIREDVAALQKAYYKDINKLTDFEMWNAPHNVYPEPWKNIRLSDKEHQDIESNFKTQFHLMTGTEQGIVDTVANLRAFGACHLLHNQEFNAQKDAQVALTKAVKQNKKLAKAGKPLVDVSSLNTTCEALQERLFPWMTSKFPVFTRWDGKVVTGRLPVMSDYLKDQAQKVRTSKKANRVENSSCYILRLLQSFNGKGIVISAADKFKDDLINLIRVLRSLQNELPIQVFHSGDLSLETQREVVAAARATFDMDSFPKSYHSMVEALKKQHKVPSFPQQEIWFADVRGCVVPEYEMYFKRFYSKLLPHVFGSFEETMLMDADTVPLVPPADFFQSRGYLKTETLFFKDRETHNENADHTRAFFRKMMPTVLDELFLGLPAATNFTLDNAFLGNNKRHVHLMESGIVMYRKSAHFTGILMTACINFWTLVRTRIGGDKEMFWLGMSMAADENYSFNGNHAAAVGTVTPKEFLPAAANEICSTQPGHVSSDDDQTLMWINSGFKFCKKPGSFEESKKSDKLLMFSGAKSLTEREGYNENAVRSMYSEAIDIQAAIVPPETRKPLRDPANAHEPPLGWKSEGSCNAYLWCAYDRVGASSKPEHQGKLIEFSADHKARFKFIGDLWMGYGIQQEGVPIRGRKNVIRA</sequence>
<dbReference type="EMBL" id="KV454431">
    <property type="protein sequence ID" value="ODQ80074.1"/>
    <property type="molecule type" value="Genomic_DNA"/>
</dbReference>
<evidence type="ECO:0000256" key="8">
    <source>
        <dbReference type="ARBA" id="ARBA00022989"/>
    </source>
</evidence>
<comment type="subcellular location">
    <subcellularLocation>
        <location evidence="1">Golgi apparatus membrane</location>
        <topology evidence="1">Single-pass type II membrane protein</topology>
    </subcellularLocation>
</comment>
<evidence type="ECO:0000256" key="7">
    <source>
        <dbReference type="ARBA" id="ARBA00022968"/>
    </source>
</evidence>
<keyword evidence="11" id="KW-0325">Glycoprotein</keyword>
<dbReference type="GO" id="GO:0046354">
    <property type="term" value="P:mannan biosynthetic process"/>
    <property type="evidence" value="ECO:0007669"/>
    <property type="project" value="UniProtKB-ARBA"/>
</dbReference>
<organism evidence="13 14">
    <name type="scientific">Babjeviella inositovora NRRL Y-12698</name>
    <dbReference type="NCBI Taxonomy" id="984486"/>
    <lineage>
        <taxon>Eukaryota</taxon>
        <taxon>Fungi</taxon>
        <taxon>Dikarya</taxon>
        <taxon>Ascomycota</taxon>
        <taxon>Saccharomycotina</taxon>
        <taxon>Pichiomycetes</taxon>
        <taxon>Serinales incertae sedis</taxon>
        <taxon>Babjeviella</taxon>
    </lineage>
</organism>
<evidence type="ECO:0000256" key="12">
    <source>
        <dbReference type="SAM" id="Phobius"/>
    </source>
</evidence>
<dbReference type="Pfam" id="PF11051">
    <property type="entry name" value="Mannosyl_trans3"/>
    <property type="match status" value="1"/>
</dbReference>